<comment type="caution">
    <text evidence="1">The sequence shown here is derived from an EMBL/GenBank/DDBJ whole genome shotgun (WGS) entry which is preliminary data.</text>
</comment>
<dbReference type="OrthoDB" id="8372726at2759"/>
<proteinExistence type="predicted"/>
<protein>
    <submittedName>
        <fullName evidence="1">Uncharacterized protein</fullName>
    </submittedName>
</protein>
<sequence length="121" mass="13381">MLLEVVNMFIKWVYNDSIRLEAEGNVYLCQNYQAVILLALAENERDLIGETSAAYFCQEFQGYFAVGAPLSNYDGEVASIHSAASQLENCNNPAKAGFLVDSQAAIRNLSLKQIVRELLTA</sequence>
<accession>A0A8X6LQ00</accession>
<evidence type="ECO:0000313" key="1">
    <source>
        <dbReference type="EMBL" id="GFR18731.1"/>
    </source>
</evidence>
<dbReference type="Proteomes" id="UP000887116">
    <property type="component" value="Unassembled WGS sequence"/>
</dbReference>
<keyword evidence="2" id="KW-1185">Reference proteome</keyword>
<dbReference type="EMBL" id="BMAO01027659">
    <property type="protein sequence ID" value="GFR18731.1"/>
    <property type="molecule type" value="Genomic_DNA"/>
</dbReference>
<name>A0A8X6LQ00_TRICU</name>
<gene>
    <name evidence="1" type="ORF">TNCT_307211</name>
</gene>
<organism evidence="1 2">
    <name type="scientific">Trichonephila clavata</name>
    <name type="common">Joro spider</name>
    <name type="synonym">Nephila clavata</name>
    <dbReference type="NCBI Taxonomy" id="2740835"/>
    <lineage>
        <taxon>Eukaryota</taxon>
        <taxon>Metazoa</taxon>
        <taxon>Ecdysozoa</taxon>
        <taxon>Arthropoda</taxon>
        <taxon>Chelicerata</taxon>
        <taxon>Arachnida</taxon>
        <taxon>Araneae</taxon>
        <taxon>Araneomorphae</taxon>
        <taxon>Entelegynae</taxon>
        <taxon>Araneoidea</taxon>
        <taxon>Nephilidae</taxon>
        <taxon>Trichonephila</taxon>
    </lineage>
</organism>
<reference evidence="1" key="1">
    <citation type="submission" date="2020-07" db="EMBL/GenBank/DDBJ databases">
        <title>Multicomponent nature underlies the extraordinary mechanical properties of spider dragline silk.</title>
        <authorList>
            <person name="Kono N."/>
            <person name="Nakamura H."/>
            <person name="Mori M."/>
            <person name="Yoshida Y."/>
            <person name="Ohtoshi R."/>
            <person name="Malay A.D."/>
            <person name="Moran D.A.P."/>
            <person name="Tomita M."/>
            <person name="Numata K."/>
            <person name="Arakawa K."/>
        </authorList>
    </citation>
    <scope>NUCLEOTIDE SEQUENCE</scope>
</reference>
<dbReference type="AlphaFoldDB" id="A0A8X6LQ00"/>
<evidence type="ECO:0000313" key="2">
    <source>
        <dbReference type="Proteomes" id="UP000887116"/>
    </source>
</evidence>